<evidence type="ECO:0000313" key="2">
    <source>
        <dbReference type="Proteomes" id="UP000503117"/>
    </source>
</evidence>
<proteinExistence type="predicted"/>
<accession>A0ABX6MAJ6</accession>
<gene>
    <name evidence="1" type="ORF">HH213_15430</name>
</gene>
<dbReference type="RefSeq" id="WP_169112795.1">
    <property type="nucleotide sequence ID" value="NZ_CP051684.1"/>
</dbReference>
<keyword evidence="2" id="KW-1185">Reference proteome</keyword>
<dbReference type="Proteomes" id="UP000503117">
    <property type="component" value="Chromosome"/>
</dbReference>
<evidence type="ECO:0000313" key="1">
    <source>
        <dbReference type="EMBL" id="QJD91343.1"/>
    </source>
</evidence>
<dbReference type="EMBL" id="CP051684">
    <property type="protein sequence ID" value="QJD91343.1"/>
    <property type="molecule type" value="Genomic_DNA"/>
</dbReference>
<protein>
    <submittedName>
        <fullName evidence="1">Uncharacterized protein</fullName>
    </submittedName>
</protein>
<sequence>MRSDQLFTLDSVATPADTRRALETVDKLAELHEAHKKMFATFVTAAMQQLTAALQQLTP</sequence>
<organism evidence="1 2">
    <name type="scientific">Duganella dendranthematis</name>
    <dbReference type="NCBI Taxonomy" id="2728021"/>
    <lineage>
        <taxon>Bacteria</taxon>
        <taxon>Pseudomonadati</taxon>
        <taxon>Pseudomonadota</taxon>
        <taxon>Betaproteobacteria</taxon>
        <taxon>Burkholderiales</taxon>
        <taxon>Oxalobacteraceae</taxon>
        <taxon>Telluria group</taxon>
        <taxon>Duganella</taxon>
    </lineage>
</organism>
<name>A0ABX6MAJ6_9BURK</name>
<reference evidence="1 2" key="1">
    <citation type="submission" date="2020-04" db="EMBL/GenBank/DDBJ databases">
        <title>Genome sequencing of novel species.</title>
        <authorList>
            <person name="Heo J."/>
            <person name="Kim S.-J."/>
            <person name="Kim J.-S."/>
            <person name="Hong S.-B."/>
            <person name="Kwon S.-W."/>
        </authorList>
    </citation>
    <scope>NUCLEOTIDE SEQUENCE [LARGE SCALE GENOMIC DNA]</scope>
    <source>
        <strain evidence="1 2">AF9R3</strain>
    </source>
</reference>